<dbReference type="SUPFAM" id="SSF53448">
    <property type="entry name" value="Nucleotide-diphospho-sugar transferases"/>
    <property type="match status" value="1"/>
</dbReference>
<dbReference type="AlphaFoldDB" id="A0A9D2JXG5"/>
<accession>A0A9D2JXG5</accession>
<feature type="domain" description="Glycosyltransferase 2-like" evidence="3">
    <location>
        <begin position="16"/>
        <end position="182"/>
    </location>
</feature>
<dbReference type="Gene3D" id="3.90.550.10">
    <property type="entry name" value="Spore Coat Polysaccharide Biosynthesis Protein SpsA, Chain A"/>
    <property type="match status" value="1"/>
</dbReference>
<dbReference type="EMBL" id="DXAZ01000001">
    <property type="protein sequence ID" value="HIZ70193.1"/>
    <property type="molecule type" value="Genomic_DNA"/>
</dbReference>
<protein>
    <submittedName>
        <fullName evidence="4">Glycosyltransferase</fullName>
    </submittedName>
</protein>
<dbReference type="GO" id="GO:0016757">
    <property type="term" value="F:glycosyltransferase activity"/>
    <property type="evidence" value="ECO:0007669"/>
    <property type="project" value="UniProtKB-KW"/>
</dbReference>
<evidence type="ECO:0000259" key="3">
    <source>
        <dbReference type="Pfam" id="PF00535"/>
    </source>
</evidence>
<evidence type="ECO:0000256" key="2">
    <source>
        <dbReference type="ARBA" id="ARBA00022679"/>
    </source>
</evidence>
<sequence>MKISGIKGGVEMYSVSIIMPIFNNEKTLENSIQSILKQTLYDFELILINDGSTDASAQICNKYEKLEPLFIEVVHQEKKGFAAARNKGLSIARGKYIYFASAYDIFDKKMLQANVDYAEEKNTDLTVFGFTIHDDGNPIEFEQQQPNLPYLPNQERFRNHYRNFHHFYPYALFNKLYRRSYLLNNHLKFMNVAFCEEAFFNLSVYKNLNSVAFNRNSYFIRSIKYLDENEFYRKEIFESNIEIAKYLEAMLIDWGLEKEYEDLILSAYFHAVYSKIQNICKEDSPLTQEEQIQQLEKTLQDERLAPYLKEFKKIKEKSPYRLALLSILQNGNSKAAIQIVSRANETKEKTSKFLTVFRNFFK</sequence>
<reference evidence="4" key="1">
    <citation type="journal article" date="2021" name="PeerJ">
        <title>Extensive microbial diversity within the chicken gut microbiome revealed by metagenomics and culture.</title>
        <authorList>
            <person name="Gilroy R."/>
            <person name="Ravi A."/>
            <person name="Getino M."/>
            <person name="Pursley I."/>
            <person name="Horton D.L."/>
            <person name="Alikhan N.F."/>
            <person name="Baker D."/>
            <person name="Gharbi K."/>
            <person name="Hall N."/>
            <person name="Watson M."/>
            <person name="Adriaenssens E.M."/>
            <person name="Foster-Nyarko E."/>
            <person name="Jarju S."/>
            <person name="Secka A."/>
            <person name="Antonio M."/>
            <person name="Oren A."/>
            <person name="Chaudhuri R.R."/>
            <person name="La Ragione R."/>
            <person name="Hildebrand F."/>
            <person name="Pallen M.J."/>
        </authorList>
    </citation>
    <scope>NUCLEOTIDE SEQUENCE</scope>
    <source>
        <strain evidence="4">CHK169-4300</strain>
    </source>
</reference>
<dbReference type="InterPro" id="IPR001173">
    <property type="entry name" value="Glyco_trans_2-like"/>
</dbReference>
<comment type="caution">
    <text evidence="4">The sequence shown here is derived from an EMBL/GenBank/DDBJ whole genome shotgun (WGS) entry which is preliminary data.</text>
</comment>
<proteinExistence type="predicted"/>
<gene>
    <name evidence="4" type="ORF">H9808_00225</name>
</gene>
<organism evidence="4 5">
    <name type="scientific">Candidatus Atopostipes pullistercoris</name>
    <dbReference type="NCBI Taxonomy" id="2838467"/>
    <lineage>
        <taxon>Bacteria</taxon>
        <taxon>Bacillati</taxon>
        <taxon>Bacillota</taxon>
        <taxon>Bacilli</taxon>
        <taxon>Lactobacillales</taxon>
        <taxon>Carnobacteriaceae</taxon>
        <taxon>Atopostipes</taxon>
    </lineage>
</organism>
<dbReference type="Proteomes" id="UP000824106">
    <property type="component" value="Unassembled WGS sequence"/>
</dbReference>
<dbReference type="Pfam" id="PF00535">
    <property type="entry name" value="Glycos_transf_2"/>
    <property type="match status" value="1"/>
</dbReference>
<evidence type="ECO:0000313" key="4">
    <source>
        <dbReference type="EMBL" id="HIZ70193.1"/>
    </source>
</evidence>
<evidence type="ECO:0000313" key="5">
    <source>
        <dbReference type="Proteomes" id="UP000824106"/>
    </source>
</evidence>
<reference evidence="4" key="2">
    <citation type="submission" date="2021-04" db="EMBL/GenBank/DDBJ databases">
        <authorList>
            <person name="Gilroy R."/>
        </authorList>
    </citation>
    <scope>NUCLEOTIDE SEQUENCE</scope>
    <source>
        <strain evidence="4">CHK169-4300</strain>
    </source>
</reference>
<dbReference type="PANTHER" id="PTHR22916">
    <property type="entry name" value="GLYCOSYLTRANSFERASE"/>
    <property type="match status" value="1"/>
</dbReference>
<dbReference type="InterPro" id="IPR029044">
    <property type="entry name" value="Nucleotide-diphossugar_trans"/>
</dbReference>
<name>A0A9D2JXG5_9LACT</name>
<dbReference type="PANTHER" id="PTHR22916:SF51">
    <property type="entry name" value="GLYCOSYLTRANSFERASE EPSH-RELATED"/>
    <property type="match status" value="1"/>
</dbReference>
<dbReference type="CDD" id="cd00761">
    <property type="entry name" value="Glyco_tranf_GTA_type"/>
    <property type="match status" value="1"/>
</dbReference>
<evidence type="ECO:0000256" key="1">
    <source>
        <dbReference type="ARBA" id="ARBA00022676"/>
    </source>
</evidence>
<keyword evidence="1" id="KW-0328">Glycosyltransferase</keyword>
<keyword evidence="2" id="KW-0808">Transferase</keyword>